<proteinExistence type="predicted"/>
<organism evidence="6 7">
    <name type="scientific">Paractinoplanes tereljensis</name>
    <dbReference type="NCBI Taxonomy" id="571912"/>
    <lineage>
        <taxon>Bacteria</taxon>
        <taxon>Bacillati</taxon>
        <taxon>Actinomycetota</taxon>
        <taxon>Actinomycetes</taxon>
        <taxon>Micromonosporales</taxon>
        <taxon>Micromonosporaceae</taxon>
        <taxon>Paractinoplanes</taxon>
    </lineage>
</organism>
<reference evidence="6" key="1">
    <citation type="submission" date="2021-01" db="EMBL/GenBank/DDBJ databases">
        <title>Whole genome shotgun sequence of Actinoplanes tereljensis NBRC 105297.</title>
        <authorList>
            <person name="Komaki H."/>
            <person name="Tamura T."/>
        </authorList>
    </citation>
    <scope>NUCLEOTIDE SEQUENCE</scope>
    <source>
        <strain evidence="6">NBRC 105297</strain>
    </source>
</reference>
<sequence length="180" mass="19256">MRRNVAAAGSAAFFALAPGTVAGLLPWWLTGWRTDAAFGHWVVARVVGILLLGAGTVVLVQAFVRFVVDGFGTPAPIAPPDRLVVSGLYRYVRNPMYLAVVAVILGQALLLWRPVLLPYALVVGGAMVAFVVGYEQPALTQRFGREYLAYRRAVPGWWPRLRPYRGCGGTGHAGGSAHGG</sequence>
<evidence type="ECO:0000256" key="3">
    <source>
        <dbReference type="ARBA" id="ARBA00022989"/>
    </source>
</evidence>
<protein>
    <recommendedName>
        <fullName evidence="8">Isoprenylcysteine carboxyl methyltransferase</fullName>
    </recommendedName>
</protein>
<keyword evidence="3 5" id="KW-1133">Transmembrane helix</keyword>
<comment type="subcellular location">
    <subcellularLocation>
        <location evidence="1">Endomembrane system</location>
        <topology evidence="1">Multi-pass membrane protein</topology>
    </subcellularLocation>
</comment>
<evidence type="ECO:0000256" key="2">
    <source>
        <dbReference type="ARBA" id="ARBA00022692"/>
    </source>
</evidence>
<keyword evidence="7" id="KW-1185">Reference proteome</keyword>
<dbReference type="Gene3D" id="1.20.120.1630">
    <property type="match status" value="1"/>
</dbReference>
<feature type="transmembrane region" description="Helical" evidence="5">
    <location>
        <begin position="46"/>
        <end position="68"/>
    </location>
</feature>
<dbReference type="EMBL" id="BOMY01000042">
    <property type="protein sequence ID" value="GIF23894.1"/>
    <property type="molecule type" value="Genomic_DNA"/>
</dbReference>
<gene>
    <name evidence="6" type="ORF">Ate02nite_66240</name>
</gene>
<dbReference type="Pfam" id="PF04191">
    <property type="entry name" value="PEMT"/>
    <property type="match status" value="1"/>
</dbReference>
<evidence type="ECO:0000256" key="5">
    <source>
        <dbReference type="SAM" id="Phobius"/>
    </source>
</evidence>
<evidence type="ECO:0000313" key="7">
    <source>
        <dbReference type="Proteomes" id="UP000623608"/>
    </source>
</evidence>
<dbReference type="Proteomes" id="UP000623608">
    <property type="component" value="Unassembled WGS sequence"/>
</dbReference>
<dbReference type="AlphaFoldDB" id="A0A919NTY2"/>
<dbReference type="GO" id="GO:0012505">
    <property type="term" value="C:endomembrane system"/>
    <property type="evidence" value="ECO:0007669"/>
    <property type="project" value="UniProtKB-SubCell"/>
</dbReference>
<feature type="transmembrane region" description="Helical" evidence="5">
    <location>
        <begin position="88"/>
        <end position="110"/>
    </location>
</feature>
<name>A0A919NTY2_9ACTN</name>
<evidence type="ECO:0000256" key="4">
    <source>
        <dbReference type="ARBA" id="ARBA00023136"/>
    </source>
</evidence>
<accession>A0A919NTY2</accession>
<feature type="transmembrane region" description="Helical" evidence="5">
    <location>
        <begin position="116"/>
        <end position="134"/>
    </location>
</feature>
<keyword evidence="4 5" id="KW-0472">Membrane</keyword>
<evidence type="ECO:0000313" key="6">
    <source>
        <dbReference type="EMBL" id="GIF23894.1"/>
    </source>
</evidence>
<dbReference type="InterPro" id="IPR007318">
    <property type="entry name" value="Phopholipid_MeTrfase"/>
</dbReference>
<evidence type="ECO:0008006" key="8">
    <source>
        <dbReference type="Google" id="ProtNLM"/>
    </source>
</evidence>
<evidence type="ECO:0000256" key="1">
    <source>
        <dbReference type="ARBA" id="ARBA00004127"/>
    </source>
</evidence>
<comment type="caution">
    <text evidence="6">The sequence shown here is derived from an EMBL/GenBank/DDBJ whole genome shotgun (WGS) entry which is preliminary data.</text>
</comment>
<keyword evidence="2 5" id="KW-0812">Transmembrane</keyword>